<accession>A0AA88I087</accession>
<evidence type="ECO:0000313" key="5">
    <source>
        <dbReference type="Proteomes" id="UP001187531"/>
    </source>
</evidence>
<dbReference type="AlphaFoldDB" id="A0AA88I087"/>
<proteinExistence type="inferred from homology"/>
<dbReference type="GO" id="GO:0005783">
    <property type="term" value="C:endoplasmic reticulum"/>
    <property type="evidence" value="ECO:0007669"/>
    <property type="project" value="InterPro"/>
</dbReference>
<evidence type="ECO:0000313" key="4">
    <source>
        <dbReference type="EMBL" id="KAK2715681.1"/>
    </source>
</evidence>
<dbReference type="EMBL" id="JAVRJZ010000012">
    <property type="protein sequence ID" value="KAK2715681.1"/>
    <property type="molecule type" value="Genomic_DNA"/>
</dbReference>
<dbReference type="PANTHER" id="PTHR15069">
    <property type="entry name" value="PROTEASOME ASSEMBLY CHAPERONE 1"/>
    <property type="match status" value="1"/>
</dbReference>
<dbReference type="GO" id="GO:0080129">
    <property type="term" value="P:proteasome core complex assembly"/>
    <property type="evidence" value="ECO:0007669"/>
    <property type="project" value="TreeGrafter"/>
</dbReference>
<evidence type="ECO:0000256" key="3">
    <source>
        <dbReference type="ARBA" id="ARBA00023186"/>
    </source>
</evidence>
<sequence>KKVSLKPLEQPNILPGITASILSKCHCMKISALSLVLYIDTMSVDSIGWERLRHHVGNIPGGHVFYNVYVDRKLSCEGGQISLNTSSYKKKVSLKPLEQPNILPGITASILSKCHCMKISALSLVLYIDTMSVDSIGWERLRHHVGNIPGGHVFYNVYVDRKLSCEGGQMFM</sequence>
<comment type="caution">
    <text evidence="4">The sequence shown here is derived from an EMBL/GenBank/DDBJ whole genome shotgun (WGS) entry which is preliminary data.</text>
</comment>
<gene>
    <name evidence="4" type="ORF">QYM36_010302</name>
</gene>
<keyword evidence="5" id="KW-1185">Reference proteome</keyword>
<reference evidence="4" key="1">
    <citation type="submission" date="2023-07" db="EMBL/GenBank/DDBJ databases">
        <title>Chromosome-level genome assembly of Artemia franciscana.</title>
        <authorList>
            <person name="Jo E."/>
        </authorList>
    </citation>
    <scope>NUCLEOTIDE SEQUENCE</scope>
    <source>
        <tissue evidence="4">Whole body</tissue>
    </source>
</reference>
<dbReference type="InterPro" id="IPR016565">
    <property type="entry name" value="Proteasome_assmbl_chp_1"/>
</dbReference>
<comment type="similarity">
    <text evidence="1">Belongs to the PSMG1 family.</text>
</comment>
<feature type="non-terminal residue" evidence="4">
    <location>
        <position position="1"/>
    </location>
</feature>
<dbReference type="Proteomes" id="UP001187531">
    <property type="component" value="Unassembled WGS sequence"/>
</dbReference>
<protein>
    <recommendedName>
        <fullName evidence="2">Proteasome assembly chaperone 1</fullName>
    </recommendedName>
</protein>
<dbReference type="PANTHER" id="PTHR15069:SF1">
    <property type="entry name" value="PROTEASOME ASSEMBLY CHAPERONE 1"/>
    <property type="match status" value="1"/>
</dbReference>
<dbReference type="GO" id="GO:0070628">
    <property type="term" value="F:proteasome binding"/>
    <property type="evidence" value="ECO:0007669"/>
    <property type="project" value="TreeGrafter"/>
</dbReference>
<evidence type="ECO:0000256" key="2">
    <source>
        <dbReference type="ARBA" id="ARBA00019180"/>
    </source>
</evidence>
<evidence type="ECO:0000256" key="1">
    <source>
        <dbReference type="ARBA" id="ARBA00005261"/>
    </source>
</evidence>
<name>A0AA88I087_ARTSF</name>
<keyword evidence="3" id="KW-0143">Chaperone</keyword>
<organism evidence="4 5">
    <name type="scientific">Artemia franciscana</name>
    <name type="common">Brine shrimp</name>
    <name type="synonym">Artemia sanfranciscana</name>
    <dbReference type="NCBI Taxonomy" id="6661"/>
    <lineage>
        <taxon>Eukaryota</taxon>
        <taxon>Metazoa</taxon>
        <taxon>Ecdysozoa</taxon>
        <taxon>Arthropoda</taxon>
        <taxon>Crustacea</taxon>
        <taxon>Branchiopoda</taxon>
        <taxon>Anostraca</taxon>
        <taxon>Artemiidae</taxon>
        <taxon>Artemia</taxon>
    </lineage>
</organism>
<dbReference type="Pfam" id="PF16094">
    <property type="entry name" value="PAC1"/>
    <property type="match status" value="2"/>
</dbReference>